<reference evidence="3 4" key="1">
    <citation type="submission" date="2019-03" db="EMBL/GenBank/DDBJ databases">
        <title>Genomic Encyclopedia of Type Strains, Phase IV (KMG-IV): sequencing the most valuable type-strain genomes for metagenomic binning, comparative biology and taxonomic classification.</title>
        <authorList>
            <person name="Goeker M."/>
        </authorList>
    </citation>
    <scope>NUCLEOTIDE SEQUENCE [LARGE SCALE GENOMIC DNA]</scope>
    <source>
        <strain evidence="3 4">DSM 28697</strain>
    </source>
</reference>
<accession>A0A4R6TTJ5</accession>
<evidence type="ECO:0000313" key="4">
    <source>
        <dbReference type="Proteomes" id="UP000295632"/>
    </source>
</evidence>
<proteinExistence type="predicted"/>
<dbReference type="GO" id="GO:0016787">
    <property type="term" value="F:hydrolase activity"/>
    <property type="evidence" value="ECO:0007669"/>
    <property type="project" value="UniProtKB-KW"/>
</dbReference>
<dbReference type="RefSeq" id="WP_243740225.1">
    <property type="nucleotide sequence ID" value="NZ_SNYJ01000018.1"/>
</dbReference>
<dbReference type="Gene3D" id="3.40.50.1820">
    <property type="entry name" value="alpha/beta hydrolase"/>
    <property type="match status" value="1"/>
</dbReference>
<dbReference type="PANTHER" id="PTHR43037:SF1">
    <property type="entry name" value="BLL1128 PROTEIN"/>
    <property type="match status" value="1"/>
</dbReference>
<sequence length="216" mass="24217">MLEKVLDQKQIKVEKLPYLLALPPGHNKTSSSSYPLVLFLHGRGERGSDLEKVRTQGLPKAMEGWRESPFIMVAPQCPEDSYWPFLLESLLSLLDDVCERYAVDQQRIYLTGLSMGGYGSWFLSLKAPDRFAAVAPICGVGIPTLADALKDTAVWAFHGEKDTVVPVEHTKTMVSAINKAGGHAKLTIYPEADHDSWTVTYENPEFFSWMLKQKKM</sequence>
<dbReference type="AlphaFoldDB" id="A0A4R6TTJ5"/>
<keyword evidence="4" id="KW-1185">Reference proteome</keyword>
<dbReference type="Pfam" id="PF01738">
    <property type="entry name" value="DLH"/>
    <property type="match status" value="1"/>
</dbReference>
<dbReference type="PANTHER" id="PTHR43037">
    <property type="entry name" value="UNNAMED PRODUCT-RELATED"/>
    <property type="match status" value="1"/>
</dbReference>
<evidence type="ECO:0000259" key="2">
    <source>
        <dbReference type="Pfam" id="PF01738"/>
    </source>
</evidence>
<feature type="domain" description="Dienelactone hydrolase" evidence="2">
    <location>
        <begin position="99"/>
        <end position="194"/>
    </location>
</feature>
<gene>
    <name evidence="3" type="ORF">EV213_11856</name>
</gene>
<dbReference type="InterPro" id="IPR029058">
    <property type="entry name" value="AB_hydrolase_fold"/>
</dbReference>
<keyword evidence="3" id="KW-0378">Hydrolase</keyword>
<dbReference type="Proteomes" id="UP000295632">
    <property type="component" value="Unassembled WGS sequence"/>
</dbReference>
<organism evidence="3 4">
    <name type="scientific">Aureibacillus halotolerans</name>
    <dbReference type="NCBI Taxonomy" id="1508390"/>
    <lineage>
        <taxon>Bacteria</taxon>
        <taxon>Bacillati</taxon>
        <taxon>Bacillota</taxon>
        <taxon>Bacilli</taxon>
        <taxon>Bacillales</taxon>
        <taxon>Bacillaceae</taxon>
        <taxon>Aureibacillus</taxon>
    </lineage>
</organism>
<dbReference type="EMBL" id="SNYJ01000018">
    <property type="protein sequence ID" value="TDQ36426.1"/>
    <property type="molecule type" value="Genomic_DNA"/>
</dbReference>
<dbReference type="InterPro" id="IPR050955">
    <property type="entry name" value="Plant_Biomass_Hydrol_Est"/>
</dbReference>
<dbReference type="SUPFAM" id="SSF53474">
    <property type="entry name" value="alpha/beta-Hydrolases"/>
    <property type="match status" value="1"/>
</dbReference>
<dbReference type="InterPro" id="IPR002925">
    <property type="entry name" value="Dienelactn_hydro"/>
</dbReference>
<protein>
    <submittedName>
        <fullName evidence="3">Dienelactone hydrolase family protein</fullName>
    </submittedName>
</protein>
<comment type="caution">
    <text evidence="3">The sequence shown here is derived from an EMBL/GenBank/DDBJ whole genome shotgun (WGS) entry which is preliminary data.</text>
</comment>
<evidence type="ECO:0000313" key="3">
    <source>
        <dbReference type="EMBL" id="TDQ36426.1"/>
    </source>
</evidence>
<keyword evidence="1" id="KW-0732">Signal</keyword>
<evidence type="ECO:0000256" key="1">
    <source>
        <dbReference type="ARBA" id="ARBA00022729"/>
    </source>
</evidence>
<name>A0A4R6TTJ5_9BACI</name>